<dbReference type="EMBL" id="FN653021">
    <property type="protein sequence ID" value="CBY23350.1"/>
    <property type="molecule type" value="Genomic_DNA"/>
</dbReference>
<evidence type="ECO:0000256" key="1">
    <source>
        <dbReference type="SAM" id="MobiDB-lite"/>
    </source>
</evidence>
<dbReference type="Proteomes" id="UP000001307">
    <property type="component" value="Unassembled WGS sequence"/>
</dbReference>
<organism evidence="3">
    <name type="scientific">Oikopleura dioica</name>
    <name type="common">Tunicate</name>
    <dbReference type="NCBI Taxonomy" id="34765"/>
    <lineage>
        <taxon>Eukaryota</taxon>
        <taxon>Metazoa</taxon>
        <taxon>Chordata</taxon>
        <taxon>Tunicata</taxon>
        <taxon>Appendicularia</taxon>
        <taxon>Copelata</taxon>
        <taxon>Oikopleuridae</taxon>
        <taxon>Oikopleura</taxon>
    </lineage>
</organism>
<protein>
    <submittedName>
        <fullName evidence="3">Uncharacterized protein</fullName>
    </submittedName>
</protein>
<accession>E4X1N3</accession>
<feature type="compositionally biased region" description="Low complexity" evidence="1">
    <location>
        <begin position="1"/>
        <end position="11"/>
    </location>
</feature>
<evidence type="ECO:0000313" key="5">
    <source>
        <dbReference type="Proteomes" id="UP000001307"/>
    </source>
</evidence>
<evidence type="ECO:0000313" key="4">
    <source>
        <dbReference type="EMBL" id="CBY42164.1"/>
    </source>
</evidence>
<dbReference type="AlphaFoldDB" id="E4X1N3"/>
<proteinExistence type="predicted"/>
<evidence type="ECO:0000313" key="3">
    <source>
        <dbReference type="EMBL" id="CBY23350.1"/>
    </source>
</evidence>
<gene>
    <name evidence="2" type="ORF">GSOID_T00006808001</name>
    <name evidence="3" type="ORF">GSOID_T00015781001</name>
    <name evidence="4" type="ORF">GSOID_T00025836001</name>
</gene>
<reference evidence="3" key="1">
    <citation type="journal article" date="2010" name="Science">
        <title>Plasticity of animal genome architecture unmasked by rapid evolution of a pelagic tunicate.</title>
        <authorList>
            <person name="Denoeud F."/>
            <person name="Henriet S."/>
            <person name="Mungpakdee S."/>
            <person name="Aury J.M."/>
            <person name="Da Silva C."/>
            <person name="Brinkmann H."/>
            <person name="Mikhaleva J."/>
            <person name="Olsen L.C."/>
            <person name="Jubin C."/>
            <person name="Canestro C."/>
            <person name="Bouquet J.M."/>
            <person name="Danks G."/>
            <person name="Poulain J."/>
            <person name="Campsteijn C."/>
            <person name="Adamski M."/>
            <person name="Cross I."/>
            <person name="Yadetie F."/>
            <person name="Muffato M."/>
            <person name="Louis A."/>
            <person name="Butcher S."/>
            <person name="Tsagkogeorga G."/>
            <person name="Konrad A."/>
            <person name="Singh S."/>
            <person name="Jensen M.F."/>
            <person name="Cong E.H."/>
            <person name="Eikeseth-Otteraa H."/>
            <person name="Noel B."/>
            <person name="Anthouard V."/>
            <person name="Porcel B.M."/>
            <person name="Kachouri-Lafond R."/>
            <person name="Nishino A."/>
            <person name="Ugolini M."/>
            <person name="Chourrout P."/>
            <person name="Nishida H."/>
            <person name="Aasland R."/>
            <person name="Huzurbazar S."/>
            <person name="Westhof E."/>
            <person name="Delsuc F."/>
            <person name="Lehrach H."/>
            <person name="Reinhardt R."/>
            <person name="Weissenbach J."/>
            <person name="Roy S.W."/>
            <person name="Artiguenave F."/>
            <person name="Postlethwait J.H."/>
            <person name="Manak J.R."/>
            <person name="Thompson E.M."/>
            <person name="Jaillon O."/>
            <person name="Du Pasquier L."/>
            <person name="Boudinot P."/>
            <person name="Liberles D.A."/>
            <person name="Volff J.N."/>
            <person name="Philippe H."/>
            <person name="Lenhard B."/>
            <person name="Roest Crollius H."/>
            <person name="Wincker P."/>
            <person name="Chourrout D."/>
        </authorList>
    </citation>
    <scope>NUCLEOTIDE SEQUENCE [LARGE SCALE GENOMIC DNA]</scope>
</reference>
<dbReference type="Proteomes" id="UP000011014">
    <property type="component" value="Unassembled WGS sequence"/>
</dbReference>
<evidence type="ECO:0000313" key="2">
    <source>
        <dbReference type="EMBL" id="CBY13859.1"/>
    </source>
</evidence>
<sequence length="174" mass="20299">MTRKTTTTTNKSTKRASTKTPEIISTTNLIKETAFQFSKSFNISKSRNSDENCSKFCEQRFLQSKFNEFASKWADLAKQENSMRSGKVNRKTTAIKKAIDHRERNFKCRSNNLIPAKVFKVKCCEKLSINEQDEKETIKVLCSSIVKFYEFTDENCAQKTWIFRLKRFCDRLTA</sequence>
<dbReference type="OrthoDB" id="10173131at2759"/>
<keyword evidence="5" id="KW-1185">Reference proteome</keyword>
<dbReference type="EMBL" id="FN653228">
    <property type="protein sequence ID" value="CBY13859.1"/>
    <property type="molecule type" value="Genomic_DNA"/>
</dbReference>
<dbReference type="EMBL" id="FN656923">
    <property type="protein sequence ID" value="CBY42164.1"/>
    <property type="molecule type" value="Genomic_DNA"/>
</dbReference>
<dbReference type="InParanoid" id="E4X1N3"/>
<feature type="region of interest" description="Disordered" evidence="1">
    <location>
        <begin position="1"/>
        <end position="20"/>
    </location>
</feature>
<name>E4X1N3_OIKDI</name>